<evidence type="ECO:0000313" key="2">
    <source>
        <dbReference type="Proteomes" id="UP000682877"/>
    </source>
</evidence>
<evidence type="ECO:0008006" key="3">
    <source>
        <dbReference type="Google" id="ProtNLM"/>
    </source>
</evidence>
<dbReference type="EMBL" id="LR999457">
    <property type="protein sequence ID" value="CAE6201278.1"/>
    <property type="molecule type" value="Genomic_DNA"/>
</dbReference>
<proteinExistence type="predicted"/>
<dbReference type="Pfam" id="PF14223">
    <property type="entry name" value="Retrotran_gag_2"/>
    <property type="match status" value="1"/>
</dbReference>
<keyword evidence="2" id="KW-1185">Reference proteome</keyword>
<name>A0A8S2AXX0_ARAAE</name>
<accession>A0A8S2AXX0</accession>
<dbReference type="AlphaFoldDB" id="A0A8S2AXX0"/>
<sequence length="180" mass="20881">MEPTRGKFEVDKFDGEGDFSIWKHRVLAQLEILGLDSVLKTEETSASDDDEKVDESDPKWIAKDRRVRNLLGMSVTDLVLRKVMKNKTAQGMWDALEAQYQDKSVPNRFYLKQRFYSFKMEEDKNLDKNLDVFNKLVSDLVSLDVERRKGDNNHEGDCSVLLLSGNGVEAEWQLPHQNKW</sequence>
<protein>
    <recommendedName>
        <fullName evidence="3">Retrovirus-related Pol polyprotein from transposon TNT 1-94</fullName>
    </recommendedName>
</protein>
<evidence type="ECO:0000313" key="1">
    <source>
        <dbReference type="EMBL" id="CAE6201278.1"/>
    </source>
</evidence>
<gene>
    <name evidence="1" type="ORF">AARE701A_LOCUS19774</name>
</gene>
<reference evidence="1" key="1">
    <citation type="submission" date="2021-01" db="EMBL/GenBank/DDBJ databases">
        <authorList>
            <person name="Bezrukov I."/>
        </authorList>
    </citation>
    <scope>NUCLEOTIDE SEQUENCE</scope>
</reference>
<dbReference type="Proteomes" id="UP000682877">
    <property type="component" value="Chromosome 7"/>
</dbReference>
<organism evidence="1 2">
    <name type="scientific">Arabidopsis arenosa</name>
    <name type="common">Sand rock-cress</name>
    <name type="synonym">Cardaminopsis arenosa</name>
    <dbReference type="NCBI Taxonomy" id="38785"/>
    <lineage>
        <taxon>Eukaryota</taxon>
        <taxon>Viridiplantae</taxon>
        <taxon>Streptophyta</taxon>
        <taxon>Embryophyta</taxon>
        <taxon>Tracheophyta</taxon>
        <taxon>Spermatophyta</taxon>
        <taxon>Magnoliopsida</taxon>
        <taxon>eudicotyledons</taxon>
        <taxon>Gunneridae</taxon>
        <taxon>Pentapetalae</taxon>
        <taxon>rosids</taxon>
        <taxon>malvids</taxon>
        <taxon>Brassicales</taxon>
        <taxon>Brassicaceae</taxon>
        <taxon>Camelineae</taxon>
        <taxon>Arabidopsis</taxon>
    </lineage>
</organism>